<evidence type="ECO:0000313" key="7">
    <source>
        <dbReference type="Proteomes" id="UP000323594"/>
    </source>
</evidence>
<proteinExistence type="inferred from homology"/>
<dbReference type="InterPro" id="IPR002068">
    <property type="entry name" value="A-crystallin/Hsp20_dom"/>
</dbReference>
<dbReference type="PROSITE" id="PS01031">
    <property type="entry name" value="SHSP"/>
    <property type="match status" value="1"/>
</dbReference>
<dbReference type="SUPFAM" id="SSF49764">
    <property type="entry name" value="HSP20-like chaperones"/>
    <property type="match status" value="1"/>
</dbReference>
<dbReference type="EMBL" id="CP042817">
    <property type="protein sequence ID" value="QEJ99172.1"/>
    <property type="molecule type" value="Genomic_DNA"/>
</dbReference>
<gene>
    <name evidence="5" type="ORF">FUT82_15025</name>
    <name evidence="4" type="ORF">TPHV1_210090</name>
</gene>
<organism evidence="4 6">
    <name type="scientific">Treponema phagedenis</name>
    <dbReference type="NCBI Taxonomy" id="162"/>
    <lineage>
        <taxon>Bacteria</taxon>
        <taxon>Pseudomonadati</taxon>
        <taxon>Spirochaetota</taxon>
        <taxon>Spirochaetia</taxon>
        <taxon>Spirochaetales</taxon>
        <taxon>Treponemataceae</taxon>
        <taxon>Treponema</taxon>
    </lineage>
</organism>
<name>A0A0B7GWC2_TREPH</name>
<sequence length="149" mass="16943">MKNLTLFNPSFTDSLFDAFDKGIGNVGVFAPLSNNPMPNVDVRETEKAYVMEIDLPGYTEKDVDLNLKDRTLTISSAKNDEKEEKKQEGGSEYIIRERSSHHFSRRFTLPEDIDTENVEASFKNGVLTIDIPRKKEAQPRQITIKPHNA</sequence>
<evidence type="ECO:0000313" key="5">
    <source>
        <dbReference type="EMBL" id="QEJ99172.1"/>
    </source>
</evidence>
<comment type="similarity">
    <text evidence="1 2">Belongs to the small heat shock protein (HSP20) family.</text>
</comment>
<reference evidence="6" key="2">
    <citation type="submission" date="2015-01" db="EMBL/GenBank/DDBJ databases">
        <authorList>
            <person name="Manzoor Shahid"/>
            <person name="Zubair Saima"/>
        </authorList>
    </citation>
    <scope>NUCLEOTIDE SEQUENCE [LARGE SCALE GENOMIC DNA]</scope>
    <source>
        <strain evidence="6">V1</strain>
    </source>
</reference>
<evidence type="ECO:0000313" key="6">
    <source>
        <dbReference type="Proteomes" id="UP000042527"/>
    </source>
</evidence>
<evidence type="ECO:0000256" key="1">
    <source>
        <dbReference type="PROSITE-ProRule" id="PRU00285"/>
    </source>
</evidence>
<evidence type="ECO:0000313" key="4">
    <source>
        <dbReference type="EMBL" id="CEM61857.1"/>
    </source>
</evidence>
<evidence type="ECO:0000259" key="3">
    <source>
        <dbReference type="PROSITE" id="PS01031"/>
    </source>
</evidence>
<dbReference type="EMBL" id="CDNC01000014">
    <property type="protein sequence ID" value="CEM61857.1"/>
    <property type="molecule type" value="Genomic_DNA"/>
</dbReference>
<dbReference type="RefSeq" id="WP_024752111.1">
    <property type="nucleotide sequence ID" value="NZ_CDNC01000014.1"/>
</dbReference>
<reference evidence="4" key="1">
    <citation type="submission" date="2015-01" db="EMBL/GenBank/DDBJ databases">
        <authorList>
            <person name="Xiang T."/>
            <person name="Song Y."/>
            <person name="Huang L."/>
            <person name="Wang B."/>
            <person name="Wu P."/>
        </authorList>
    </citation>
    <scope>NUCLEOTIDE SEQUENCE [LARGE SCALE GENOMIC DNA]</scope>
    <source>
        <strain evidence="4">V1</strain>
    </source>
</reference>
<dbReference type="Pfam" id="PF00011">
    <property type="entry name" value="HSP20"/>
    <property type="match status" value="1"/>
</dbReference>
<dbReference type="AlphaFoldDB" id="A0A0B7GWC2"/>
<dbReference type="OrthoDB" id="327485at2"/>
<dbReference type="Gene3D" id="2.60.40.790">
    <property type="match status" value="1"/>
</dbReference>
<dbReference type="Proteomes" id="UP000323594">
    <property type="component" value="Chromosome"/>
</dbReference>
<dbReference type="InterPro" id="IPR031107">
    <property type="entry name" value="Small_HSP"/>
</dbReference>
<dbReference type="PANTHER" id="PTHR11527">
    <property type="entry name" value="HEAT-SHOCK PROTEIN 20 FAMILY MEMBER"/>
    <property type="match status" value="1"/>
</dbReference>
<dbReference type="Proteomes" id="UP000042527">
    <property type="component" value="Unassembled WGS sequence"/>
</dbReference>
<protein>
    <submittedName>
        <fullName evidence="4">Hsp20/alpha crystallin family protein</fullName>
    </submittedName>
</protein>
<dbReference type="CDD" id="cd06464">
    <property type="entry name" value="ACD_sHsps-like"/>
    <property type="match status" value="1"/>
</dbReference>
<dbReference type="InterPro" id="IPR008978">
    <property type="entry name" value="HSP20-like_chaperone"/>
</dbReference>
<evidence type="ECO:0000256" key="2">
    <source>
        <dbReference type="RuleBase" id="RU003616"/>
    </source>
</evidence>
<accession>A0A0B7GWC2</accession>
<dbReference type="GeneID" id="57752214"/>
<feature type="domain" description="SHSP" evidence="3">
    <location>
        <begin position="31"/>
        <end position="147"/>
    </location>
</feature>
<reference evidence="5 7" key="3">
    <citation type="submission" date="2019-08" db="EMBL/GenBank/DDBJ databases">
        <authorList>
            <person name="Kuhnert P."/>
        </authorList>
    </citation>
    <scope>NUCLEOTIDE SEQUENCE [LARGE SCALE GENOMIC DNA]</scope>
    <source>
        <strain evidence="5 7">B36.5</strain>
    </source>
</reference>
<keyword evidence="6" id="KW-1185">Reference proteome</keyword>